<reference evidence="12" key="1">
    <citation type="submission" date="2021-01" db="EMBL/GenBank/DDBJ databases">
        <title>Whole genome shotgun sequence of Dactylosporangium siamense NBRC 106093.</title>
        <authorList>
            <person name="Komaki H."/>
            <person name="Tamura T."/>
        </authorList>
    </citation>
    <scope>NUCLEOTIDE SEQUENCE</scope>
    <source>
        <strain evidence="12">NBRC 106093</strain>
    </source>
</reference>
<comment type="domain">
    <text evidence="8">The J domain is necessary and sufficient to stimulate DnaK ATPase activity. Zinc center 1 plays an important role in the autonomous, DnaK-independent chaperone activity of DnaJ. Zinc center 2 is essential for interaction with DnaK and for DnaJ activity.</text>
</comment>
<dbReference type="GO" id="GO:0005737">
    <property type="term" value="C:cytoplasm"/>
    <property type="evidence" value="ECO:0007669"/>
    <property type="project" value="UniProtKB-SubCell"/>
</dbReference>
<dbReference type="SUPFAM" id="SSF63829">
    <property type="entry name" value="Calcium-dependent phosphotriesterase"/>
    <property type="match status" value="1"/>
</dbReference>
<dbReference type="HAMAP" id="MF_01152">
    <property type="entry name" value="DnaJ"/>
    <property type="match status" value="1"/>
</dbReference>
<keyword evidence="2 8" id="KW-0677">Repeat</keyword>
<comment type="similarity">
    <text evidence="6 8">Belongs to the DnaJ family.</text>
</comment>
<evidence type="ECO:0000256" key="4">
    <source>
        <dbReference type="ARBA" id="ARBA00022833"/>
    </source>
</evidence>
<feature type="binding site" evidence="8">
    <location>
        <position position="1149"/>
    </location>
    <ligand>
        <name>Zn(2+)</name>
        <dbReference type="ChEBI" id="CHEBI:29105"/>
        <label>2</label>
    </ligand>
</feature>
<feature type="domain" description="CR-type" evidence="11">
    <location>
        <begin position="1116"/>
        <end position="1198"/>
    </location>
</feature>
<dbReference type="InterPro" id="IPR027417">
    <property type="entry name" value="P-loop_NTPase"/>
</dbReference>
<dbReference type="SUPFAM" id="SSF57938">
    <property type="entry name" value="DnaJ/Hsp40 cysteine-rich domain"/>
    <property type="match status" value="1"/>
</dbReference>
<evidence type="ECO:0000313" key="12">
    <source>
        <dbReference type="EMBL" id="GIG47891.1"/>
    </source>
</evidence>
<evidence type="ECO:0000256" key="1">
    <source>
        <dbReference type="ARBA" id="ARBA00022723"/>
    </source>
</evidence>
<evidence type="ECO:0000256" key="2">
    <source>
        <dbReference type="ARBA" id="ARBA00022737"/>
    </source>
</evidence>
<keyword evidence="3 8" id="KW-0863">Zinc-finger</keyword>
<gene>
    <name evidence="8" type="primary">dnaJ</name>
    <name evidence="12" type="ORF">Dsi01nite_059320</name>
</gene>
<dbReference type="Gene3D" id="3.40.50.300">
    <property type="entry name" value="P-loop containing nucleotide triphosphate hydrolases"/>
    <property type="match status" value="1"/>
</dbReference>
<feature type="repeat" description="CXXCXGXG motif" evidence="8">
    <location>
        <begin position="1172"/>
        <end position="1179"/>
    </location>
</feature>
<feature type="repeat" description="CXXCXGXG motif" evidence="8">
    <location>
        <begin position="1186"/>
        <end position="1193"/>
    </location>
</feature>
<keyword evidence="1 8" id="KW-0479">Metal-binding</keyword>
<feature type="binding site" evidence="8">
    <location>
        <position position="1132"/>
    </location>
    <ligand>
        <name>Zn(2+)</name>
        <dbReference type="ChEBI" id="CHEBI:29105"/>
        <label>1</label>
    </ligand>
</feature>
<dbReference type="PROSITE" id="PS51188">
    <property type="entry name" value="ZF_CR"/>
    <property type="match status" value="1"/>
</dbReference>
<protein>
    <recommendedName>
        <fullName evidence="7 8">Chaperone protein DnaJ</fullName>
    </recommendedName>
</protein>
<dbReference type="GO" id="GO:0051082">
    <property type="term" value="F:unfolded protein binding"/>
    <property type="evidence" value="ECO:0007669"/>
    <property type="project" value="UniProtKB-UniRule"/>
</dbReference>
<dbReference type="Gene3D" id="2.60.260.20">
    <property type="entry name" value="Urease metallochaperone UreE, N-terminal domain"/>
    <property type="match status" value="3"/>
</dbReference>
<dbReference type="PANTHER" id="PTHR43096:SF48">
    <property type="entry name" value="CHAPERONE PROTEIN DNAJ"/>
    <property type="match status" value="1"/>
</dbReference>
<keyword evidence="8" id="KW-0346">Stress response</keyword>
<evidence type="ECO:0000259" key="11">
    <source>
        <dbReference type="PROSITE" id="PS51188"/>
    </source>
</evidence>
<comment type="function">
    <text evidence="8">Participates actively in the response to hyperosmotic and heat shock by preventing the aggregation of stress-denatured proteins and by disaggregating proteins, also in an autonomous, DnaK-independent fashion. Unfolded proteins bind initially to DnaJ; upon interaction with the DnaJ-bound protein, DnaK hydrolyzes its bound ATP, resulting in the formation of a stable complex. GrpE releases ADP from DnaK; ATP binding to DnaK triggers the release of the substrate protein, thus completing the reaction cycle. Several rounds of ATP-dependent interactions between DnaJ, DnaK and GrpE are required for fully efficient folding. Also involved, together with DnaK and GrpE, in the DNA replication of plasmids through activation of initiation proteins.</text>
</comment>
<feature type="zinc finger region" description="CR-type" evidence="9">
    <location>
        <begin position="1116"/>
        <end position="1198"/>
    </location>
</feature>
<dbReference type="PANTHER" id="PTHR43096">
    <property type="entry name" value="DNAJ HOMOLOG 1, MITOCHONDRIAL-RELATED"/>
    <property type="match status" value="1"/>
</dbReference>
<dbReference type="InterPro" id="IPR001305">
    <property type="entry name" value="HSP_DnaJ_Cys-rich_dom"/>
</dbReference>
<dbReference type="Gene3D" id="2.130.10.10">
    <property type="entry name" value="YVTN repeat-like/Quinoprotein amine dehydrogenase"/>
    <property type="match status" value="1"/>
</dbReference>
<comment type="subunit">
    <text evidence="8">Homodimer.</text>
</comment>
<dbReference type="GO" id="GO:0005524">
    <property type="term" value="F:ATP binding"/>
    <property type="evidence" value="ECO:0007669"/>
    <property type="project" value="InterPro"/>
</dbReference>
<evidence type="ECO:0000256" key="9">
    <source>
        <dbReference type="PROSITE-ProRule" id="PRU00546"/>
    </source>
</evidence>
<keyword evidence="4 8" id="KW-0862">Zinc</keyword>
<feature type="binding site" evidence="8">
    <location>
        <position position="1146"/>
    </location>
    <ligand>
        <name>Zn(2+)</name>
        <dbReference type="ChEBI" id="CHEBI:29105"/>
        <label>2</label>
    </ligand>
</feature>
<keyword evidence="13" id="KW-1185">Reference proteome</keyword>
<feature type="binding site" evidence="8">
    <location>
        <position position="1186"/>
    </location>
    <ligand>
        <name>Zn(2+)</name>
        <dbReference type="ChEBI" id="CHEBI:29105"/>
        <label>1</label>
    </ligand>
</feature>
<comment type="caution">
    <text evidence="12">The sequence shown here is derived from an EMBL/GenBank/DDBJ whole genome shotgun (WGS) entry which is preliminary data.</text>
</comment>
<feature type="region of interest" description="Disordered" evidence="10">
    <location>
        <begin position="1021"/>
        <end position="1075"/>
    </location>
</feature>
<feature type="binding site" evidence="8">
    <location>
        <position position="1129"/>
    </location>
    <ligand>
        <name>Zn(2+)</name>
        <dbReference type="ChEBI" id="CHEBI:29105"/>
        <label>1</label>
    </ligand>
</feature>
<comment type="cofactor">
    <cofactor evidence="8">
        <name>Zn(2+)</name>
        <dbReference type="ChEBI" id="CHEBI:29105"/>
    </cofactor>
    <text evidence="8">Binds 2 Zn(2+) ions per monomer.</text>
</comment>
<dbReference type="InterPro" id="IPR012724">
    <property type="entry name" value="DnaJ"/>
</dbReference>
<dbReference type="InterPro" id="IPR015943">
    <property type="entry name" value="WD40/YVTN_repeat-like_dom_sf"/>
</dbReference>
<keyword evidence="5 8" id="KW-0143">Chaperone</keyword>
<dbReference type="GO" id="GO:0009408">
    <property type="term" value="P:response to heat"/>
    <property type="evidence" value="ECO:0007669"/>
    <property type="project" value="InterPro"/>
</dbReference>
<dbReference type="InterPro" id="IPR008971">
    <property type="entry name" value="HSP40/DnaJ_pept-bd"/>
</dbReference>
<evidence type="ECO:0000256" key="6">
    <source>
        <dbReference type="ARBA" id="ARBA00061004"/>
    </source>
</evidence>
<feature type="binding site" evidence="8">
    <location>
        <position position="1189"/>
    </location>
    <ligand>
        <name>Zn(2+)</name>
        <dbReference type="ChEBI" id="CHEBI:29105"/>
        <label>1</label>
    </ligand>
</feature>
<evidence type="ECO:0000313" key="13">
    <source>
        <dbReference type="Proteomes" id="UP000660611"/>
    </source>
</evidence>
<dbReference type="GO" id="GO:0042026">
    <property type="term" value="P:protein refolding"/>
    <property type="evidence" value="ECO:0007669"/>
    <property type="project" value="TreeGrafter"/>
</dbReference>
<dbReference type="SUPFAM" id="SSF49493">
    <property type="entry name" value="HSP40/DnaJ peptide-binding domain"/>
    <property type="match status" value="3"/>
</dbReference>
<evidence type="ECO:0000256" key="3">
    <source>
        <dbReference type="ARBA" id="ARBA00022771"/>
    </source>
</evidence>
<dbReference type="Gene3D" id="3.40.50.1460">
    <property type="match status" value="1"/>
</dbReference>
<feature type="repeat" description="CXXCXGXG motif" evidence="8">
    <location>
        <begin position="1129"/>
        <end position="1136"/>
    </location>
</feature>
<feature type="compositionally biased region" description="Pro residues" evidence="10">
    <location>
        <begin position="1032"/>
        <end position="1043"/>
    </location>
</feature>
<dbReference type="CDD" id="cd10747">
    <property type="entry name" value="DnaJ_C"/>
    <property type="match status" value="1"/>
</dbReference>
<dbReference type="Gene3D" id="2.10.230.10">
    <property type="entry name" value="Heat shock protein DnaJ, cysteine-rich domain"/>
    <property type="match status" value="1"/>
</dbReference>
<evidence type="ECO:0000256" key="7">
    <source>
        <dbReference type="ARBA" id="ARBA00067609"/>
    </source>
</evidence>
<dbReference type="InterPro" id="IPR002939">
    <property type="entry name" value="DnaJ_C"/>
</dbReference>
<dbReference type="CDD" id="cd10719">
    <property type="entry name" value="DnaJ_zf"/>
    <property type="match status" value="1"/>
</dbReference>
<dbReference type="InterPro" id="IPR036410">
    <property type="entry name" value="HSP_DnaJ_Cys-rich_dom_sf"/>
</dbReference>
<feature type="repeat" description="CXXCXGXG motif" evidence="8">
    <location>
        <begin position="1146"/>
        <end position="1153"/>
    </location>
</feature>
<dbReference type="GO" id="GO:0006260">
    <property type="term" value="P:DNA replication"/>
    <property type="evidence" value="ECO:0007669"/>
    <property type="project" value="UniProtKB-KW"/>
</dbReference>
<evidence type="ECO:0000256" key="5">
    <source>
        <dbReference type="ARBA" id="ARBA00023186"/>
    </source>
</evidence>
<dbReference type="Pfam" id="PF00684">
    <property type="entry name" value="DnaJ_CXXCXGXG"/>
    <property type="match status" value="1"/>
</dbReference>
<feature type="binding site" evidence="8">
    <location>
        <position position="1172"/>
    </location>
    <ligand>
        <name>Zn(2+)</name>
        <dbReference type="ChEBI" id="CHEBI:29105"/>
        <label>2</label>
    </ligand>
</feature>
<dbReference type="SUPFAM" id="SSF52540">
    <property type="entry name" value="P-loop containing nucleoside triphosphate hydrolases"/>
    <property type="match status" value="1"/>
</dbReference>
<feature type="binding site" evidence="8">
    <location>
        <position position="1175"/>
    </location>
    <ligand>
        <name>Zn(2+)</name>
        <dbReference type="ChEBI" id="CHEBI:29105"/>
        <label>2</label>
    </ligand>
</feature>
<comment type="subcellular location">
    <subcellularLocation>
        <location evidence="8">Cytoplasm</location>
    </subcellularLocation>
</comment>
<dbReference type="EMBL" id="BONQ01000090">
    <property type="protein sequence ID" value="GIG47891.1"/>
    <property type="molecule type" value="Genomic_DNA"/>
</dbReference>
<dbReference type="GO" id="GO:0031072">
    <property type="term" value="F:heat shock protein binding"/>
    <property type="evidence" value="ECO:0007669"/>
    <property type="project" value="InterPro"/>
</dbReference>
<dbReference type="GO" id="GO:0008270">
    <property type="term" value="F:zinc ion binding"/>
    <property type="evidence" value="ECO:0007669"/>
    <property type="project" value="UniProtKB-UniRule"/>
</dbReference>
<evidence type="ECO:0000256" key="10">
    <source>
        <dbReference type="SAM" id="MobiDB-lite"/>
    </source>
</evidence>
<organism evidence="12 13">
    <name type="scientific">Dactylosporangium siamense</name>
    <dbReference type="NCBI Taxonomy" id="685454"/>
    <lineage>
        <taxon>Bacteria</taxon>
        <taxon>Bacillati</taxon>
        <taxon>Actinomycetota</taxon>
        <taxon>Actinomycetes</taxon>
        <taxon>Micromonosporales</taxon>
        <taxon>Micromonosporaceae</taxon>
        <taxon>Dactylosporangium</taxon>
    </lineage>
</organism>
<keyword evidence="8" id="KW-0963">Cytoplasm</keyword>
<sequence length="1464" mass="157398">MPPSGDLRALSIGISRFGRRRERGQEAAAARWDPLDFATDRVQAMTAVLARFGYRCETPPDLAALTAERLADGIWTAAANLGPDGVLVVHLLTHGHVSETGALYAVGADGQHHSLSDVGHWLRRIVDTPGSPRTLFLLDLCHAGAATRMSWQMSVAGGDSRAWVIAACAPTRGAFSGRFSEAVVNVLRAFADSRIDIDPMLPFIPLATVAREIRREVQRLTDERGAYAQEVTATVVDISAEPTELPFFRNPRHYTDPRVQARPRVDTALAPFLDDLDDTLDPAHFVERAAGHEGRLDLGCFQGRRRELRLLSAWFDGHDDVRTRVITGSPGVGKSALLGVLVCAAHPVLRRPTQPIWEHVDKYPAPNPRLVAVHARQRSLPDLVRSLARQLSLTVGDDHATDDLLAGIAGSPEPPVVVLDALDEAVDQVQVMSRLLLPLARLDRPDGRPACRLLVATRRWERFGPLLALASPGLVDLDDVPTETVRYDVESYVSDLLRRHKPYDTVDYSGARQTFAAAVATALTSPDERSRRREWGEFLVAGLYAHHLVTGYAPIREAVDAAELGWRVPMTLPDLLELDLTVRAGVRWLRPVLAAVAHARGDGMPARTIGHAARAFLGVSNPEEAPPEEIAAALRTARFYLRRVTDVDGTTLYRLFHQSLADHLRSHPVQRTETGAADPQLLLAALLAPLSGTDGHRWDIAEPYLLRHAVQHAVDAGQDTLLLDEVEFLVHADPAAVAPLLAGHPWLTADDLLEAAAAGPTPLQRRQLLALCAVRHGAHDAAWRLANPPGQAPAPWQPVWSFGSAATALACAEGADVIAVGDRAGNVHLLDRDRGTPLAPVHLEASPVVALAFGYHTGRLVLLACAGSSMWLLDGTTGAVLHTTVTGPFPFGSVSLTSVAGRLFAVLAGPLGIVELLDVFSGEDSLLRTDLPLFPAVAPLGDRFEQVSLGGDDNPLCFTVGDRLLAATAEDSAVVVWDVEEQRRIDVVPVTGRVGALAVTDWGDIAVLAAGQVLLLAHRSQDDEPDPVAEPVVPPEPPVPPEEPAVGRARVPDPPPAEEPAPDEDQPRSAAPHDGFQDIMDEFFGAAASRGPRPRTRPGADAILRLDLDLQETAFGVEAPITVDTAVVCATCTGNGTAPGTHPVTCDVCDGRGEIQSVQRTFLGQVNNSRPCSACQGFGIVIPHPCKLCAGDGRLRTRRSLTVKIPAGVEDGMRVRLARQGEVGPGGGPAGDLYVEIHERPHDVYSRKGDDLHCRITVPMTVAALGTRFTIKTLDGEETVDVERGTQPGSTLRIAGKGVPHLRERGRGDLFVHLDIRTPANLSTAERRTLTQFVGVRAEQATIVPSSYSEHEQDVHLQAAVPMALAALGTSVEVRTPTKGDVQVSISAGTQPNAKTRLRGHGSLGATGKAGDVMVQFDVQVPTDLSLEAERVLRRFAELRNETTVPGSEPSGFFSRVRDAFNGR</sequence>
<proteinExistence type="inferred from homology"/>
<dbReference type="FunFam" id="2.10.230.10:FF:000002">
    <property type="entry name" value="Molecular chaperone DnaJ"/>
    <property type="match status" value="1"/>
</dbReference>
<accession>A0A919UDG9</accession>
<dbReference type="Proteomes" id="UP000660611">
    <property type="component" value="Unassembled WGS sequence"/>
</dbReference>
<name>A0A919UDG9_9ACTN</name>
<dbReference type="Pfam" id="PF01556">
    <property type="entry name" value="DnaJ_C"/>
    <property type="match status" value="2"/>
</dbReference>
<evidence type="ECO:0000256" key="8">
    <source>
        <dbReference type="HAMAP-Rule" id="MF_01152"/>
    </source>
</evidence>
<keyword evidence="8" id="KW-0235">DNA replication</keyword>
<dbReference type="FunFam" id="2.60.260.20:FF:000005">
    <property type="entry name" value="Chaperone protein dnaJ 1, mitochondrial"/>
    <property type="match status" value="1"/>
</dbReference>